<name>A0A4Y2FEH5_ARAVE</name>
<dbReference type="OrthoDB" id="6413980at2759"/>
<dbReference type="Pfam" id="PF05380">
    <property type="entry name" value="Peptidase_A17"/>
    <property type="match status" value="1"/>
</dbReference>
<reference evidence="1 2" key="1">
    <citation type="journal article" date="2019" name="Sci. Rep.">
        <title>Orb-weaving spider Araneus ventricosus genome elucidates the spidroin gene catalogue.</title>
        <authorList>
            <person name="Kono N."/>
            <person name="Nakamura H."/>
            <person name="Ohtoshi R."/>
            <person name="Moran D.A.P."/>
            <person name="Shinohara A."/>
            <person name="Yoshida Y."/>
            <person name="Fujiwara M."/>
            <person name="Mori M."/>
            <person name="Tomita M."/>
            <person name="Arakawa K."/>
        </authorList>
    </citation>
    <scope>NUCLEOTIDE SEQUENCE [LARGE SCALE GENOMIC DNA]</scope>
</reference>
<dbReference type="EMBL" id="BGPR01000880">
    <property type="protein sequence ID" value="GBM38886.1"/>
    <property type="molecule type" value="Genomic_DNA"/>
</dbReference>
<dbReference type="AlphaFoldDB" id="A0A4Y2FEH5"/>
<dbReference type="PANTHER" id="PTHR47331">
    <property type="entry name" value="PHD-TYPE DOMAIN-CONTAINING PROTEIN"/>
    <property type="match status" value="1"/>
</dbReference>
<evidence type="ECO:0000313" key="1">
    <source>
        <dbReference type="EMBL" id="GBM38886.1"/>
    </source>
</evidence>
<protein>
    <submittedName>
        <fullName evidence="1">Uncharacterized protein</fullName>
    </submittedName>
</protein>
<gene>
    <name evidence="1" type="ORF">AVEN_49749_1</name>
</gene>
<evidence type="ECO:0000313" key="2">
    <source>
        <dbReference type="Proteomes" id="UP000499080"/>
    </source>
</evidence>
<accession>A0A4Y2FEH5</accession>
<sequence>MKDAKFDLRGWERIEIPACPSSNSFSKVLGLIWNKNSDTLEIHSEAFKCDETVKVTRRKMLSIISRVSHPIGFLGPYLIHPKILLQATWKPKEPWDAKVNDEI</sequence>
<dbReference type="Proteomes" id="UP000499080">
    <property type="component" value="Unassembled WGS sequence"/>
</dbReference>
<comment type="caution">
    <text evidence="1">The sequence shown here is derived from an EMBL/GenBank/DDBJ whole genome shotgun (WGS) entry which is preliminary data.</text>
</comment>
<proteinExistence type="predicted"/>
<dbReference type="InterPro" id="IPR008042">
    <property type="entry name" value="Retrotrans_Pao"/>
</dbReference>
<keyword evidence="2" id="KW-1185">Reference proteome</keyword>
<organism evidence="1 2">
    <name type="scientific">Araneus ventricosus</name>
    <name type="common">Orbweaver spider</name>
    <name type="synonym">Epeira ventricosa</name>
    <dbReference type="NCBI Taxonomy" id="182803"/>
    <lineage>
        <taxon>Eukaryota</taxon>
        <taxon>Metazoa</taxon>
        <taxon>Ecdysozoa</taxon>
        <taxon>Arthropoda</taxon>
        <taxon>Chelicerata</taxon>
        <taxon>Arachnida</taxon>
        <taxon>Araneae</taxon>
        <taxon>Araneomorphae</taxon>
        <taxon>Entelegynae</taxon>
        <taxon>Araneoidea</taxon>
        <taxon>Araneidae</taxon>
        <taxon>Araneus</taxon>
    </lineage>
</organism>